<gene>
    <name evidence="1" type="ORF">DPEC_G00046030</name>
</gene>
<name>A0ACC2HAH3_DALPE</name>
<dbReference type="Proteomes" id="UP001157502">
    <property type="component" value="Chromosome 4"/>
</dbReference>
<comment type="caution">
    <text evidence="1">The sequence shown here is derived from an EMBL/GenBank/DDBJ whole genome shotgun (WGS) entry which is preliminary data.</text>
</comment>
<evidence type="ECO:0000313" key="1">
    <source>
        <dbReference type="EMBL" id="KAJ8012741.1"/>
    </source>
</evidence>
<proteinExistence type="predicted"/>
<keyword evidence="2" id="KW-1185">Reference proteome</keyword>
<evidence type="ECO:0000313" key="2">
    <source>
        <dbReference type="Proteomes" id="UP001157502"/>
    </source>
</evidence>
<protein>
    <submittedName>
        <fullName evidence="1">Uncharacterized protein</fullName>
    </submittedName>
</protein>
<sequence length="71" mass="8218">MHVFHPLRTINNGTGLMLGAVQVLCQRTEPGFAIQEFVVLRGNSNEPRRLHFSRTREEEAVPYKKLQLKRT</sequence>
<reference evidence="1" key="1">
    <citation type="submission" date="2021-05" db="EMBL/GenBank/DDBJ databases">
        <authorList>
            <person name="Pan Q."/>
            <person name="Jouanno E."/>
            <person name="Zahm M."/>
            <person name="Klopp C."/>
            <person name="Cabau C."/>
            <person name="Louis A."/>
            <person name="Berthelot C."/>
            <person name="Parey E."/>
            <person name="Roest Crollius H."/>
            <person name="Montfort J."/>
            <person name="Robinson-Rechavi M."/>
            <person name="Bouchez O."/>
            <person name="Lampietro C."/>
            <person name="Lopez Roques C."/>
            <person name="Donnadieu C."/>
            <person name="Postlethwait J."/>
            <person name="Bobe J."/>
            <person name="Dillon D."/>
            <person name="Chandos A."/>
            <person name="von Hippel F."/>
            <person name="Guiguen Y."/>
        </authorList>
    </citation>
    <scope>NUCLEOTIDE SEQUENCE</scope>
    <source>
        <strain evidence="1">YG-Jan2019</strain>
    </source>
</reference>
<organism evidence="1 2">
    <name type="scientific">Dallia pectoralis</name>
    <name type="common">Alaska blackfish</name>
    <dbReference type="NCBI Taxonomy" id="75939"/>
    <lineage>
        <taxon>Eukaryota</taxon>
        <taxon>Metazoa</taxon>
        <taxon>Chordata</taxon>
        <taxon>Craniata</taxon>
        <taxon>Vertebrata</taxon>
        <taxon>Euteleostomi</taxon>
        <taxon>Actinopterygii</taxon>
        <taxon>Neopterygii</taxon>
        <taxon>Teleostei</taxon>
        <taxon>Protacanthopterygii</taxon>
        <taxon>Esociformes</taxon>
        <taxon>Umbridae</taxon>
        <taxon>Dallia</taxon>
    </lineage>
</organism>
<accession>A0ACC2HAH3</accession>
<dbReference type="EMBL" id="CM055731">
    <property type="protein sequence ID" value="KAJ8012741.1"/>
    <property type="molecule type" value="Genomic_DNA"/>
</dbReference>